<keyword evidence="2" id="KW-1185">Reference proteome</keyword>
<evidence type="ECO:0000313" key="1">
    <source>
        <dbReference type="EMBL" id="CBJ11007.1"/>
    </source>
</evidence>
<dbReference type="InterPro" id="IPR052707">
    <property type="entry name" value="OsmC_Ohr_Peroxiredoxin"/>
</dbReference>
<dbReference type="OrthoDB" id="9795405at2"/>
<dbReference type="RefSeq" id="WP_003632725.1">
    <property type="nucleotide sequence ID" value="NC_013861.1"/>
</dbReference>
<dbReference type="Gene3D" id="3.30.300.20">
    <property type="match status" value="1"/>
</dbReference>
<proteinExistence type="predicted"/>
<dbReference type="SUPFAM" id="SSF82784">
    <property type="entry name" value="OsmC-like"/>
    <property type="match status" value="1"/>
</dbReference>
<dbReference type="AlphaFoldDB" id="D3HQ42"/>
<protein>
    <submittedName>
        <fullName evidence="1">OsmC-like protein</fullName>
    </submittedName>
</protein>
<evidence type="ECO:0000313" key="2">
    <source>
        <dbReference type="Proteomes" id="UP000001060"/>
    </source>
</evidence>
<dbReference type="GeneID" id="40924907"/>
<dbReference type="HOGENOM" id="CLU_105860_0_0_6"/>
<dbReference type="KEGG" id="llo:LLO_0669"/>
<name>D3HQ42_LEGLN</name>
<dbReference type="InterPro" id="IPR003718">
    <property type="entry name" value="OsmC/Ohr_fam"/>
</dbReference>
<dbReference type="eggNOG" id="COG1764">
    <property type="taxonomic scope" value="Bacteria"/>
</dbReference>
<gene>
    <name evidence="1" type="ordered locus">LLO_0669</name>
</gene>
<dbReference type="PANTHER" id="PTHR42830:SF2">
    <property type="entry name" value="OSMC_OHR FAMILY PROTEIN"/>
    <property type="match status" value="1"/>
</dbReference>
<dbReference type="Proteomes" id="UP000001060">
    <property type="component" value="Chromosome"/>
</dbReference>
<accession>D3HQ42</accession>
<dbReference type="EMBL" id="FN650140">
    <property type="protein sequence ID" value="CBJ11007.1"/>
    <property type="molecule type" value="Genomic_DNA"/>
</dbReference>
<dbReference type="InterPro" id="IPR015946">
    <property type="entry name" value="KH_dom-like_a/b"/>
</dbReference>
<dbReference type="STRING" id="661367.LLO_0669"/>
<reference evidence="1 2" key="1">
    <citation type="journal article" date="2010" name="PLoS Genet.">
        <title>Analysis of the Legionella longbeachae genome and transcriptome uncovers unique strategies to cause Legionnaires' disease.</title>
        <authorList>
            <person name="Cazalet C."/>
            <person name="Gomez-Valero L."/>
            <person name="Rusniok C."/>
            <person name="Lomma M."/>
            <person name="Dervins-Ravault D."/>
            <person name="Newton H."/>
            <person name="Sansom F."/>
            <person name="Jarraud S."/>
            <person name="Zidane N."/>
            <person name="Ma L."/>
            <person name="Bouchier C."/>
            <person name="Etienne J."/>
            <person name="Hartland E."/>
            <person name="Buchrieser C."/>
        </authorList>
    </citation>
    <scope>NUCLEOTIDE SEQUENCE [LARGE SCALE GENOMIC DNA]</scope>
    <source>
        <strain evidence="1 2">NSW150</strain>
    </source>
</reference>
<dbReference type="PANTHER" id="PTHR42830">
    <property type="entry name" value="OSMOTICALLY INDUCIBLE FAMILY PROTEIN"/>
    <property type="match status" value="1"/>
</dbReference>
<dbReference type="Pfam" id="PF02566">
    <property type="entry name" value="OsmC"/>
    <property type="match status" value="1"/>
</dbReference>
<organism evidence="1 2">
    <name type="scientific">Legionella longbeachae serogroup 1 (strain NSW150)</name>
    <dbReference type="NCBI Taxonomy" id="661367"/>
    <lineage>
        <taxon>Bacteria</taxon>
        <taxon>Pseudomonadati</taxon>
        <taxon>Pseudomonadota</taxon>
        <taxon>Gammaproteobacteria</taxon>
        <taxon>Legionellales</taxon>
        <taxon>Legionellaceae</taxon>
        <taxon>Legionella</taxon>
    </lineage>
</organism>
<dbReference type="InterPro" id="IPR036102">
    <property type="entry name" value="OsmC/Ohrsf"/>
</dbReference>
<sequence length="151" mass="16954">MTEHKIVVEWIRNTPDFHYETYNRTHTITYSGGKKIQASNPPQYFGDGEFPNPEELLISALSSCYMQTFLAVACKFGFIIDNYADNATGITGKNEKGKNCITDITLNAKVTFAGTNKPDSATLNKIRDKSHDYCFISNTLNSNLTINIEVR</sequence>